<protein>
    <submittedName>
        <fullName evidence="4">Uncharacterized protein</fullName>
    </submittedName>
</protein>
<evidence type="ECO:0000259" key="3">
    <source>
        <dbReference type="Pfam" id="PF03454"/>
    </source>
</evidence>
<feature type="domain" description="MoeA C-terminal" evidence="3">
    <location>
        <begin position="226"/>
        <end position="292"/>
    </location>
</feature>
<evidence type="ECO:0000313" key="4">
    <source>
        <dbReference type="EMBL" id="QXM25816.1"/>
    </source>
</evidence>
<keyword evidence="1" id="KW-0732">Signal</keyword>
<evidence type="ECO:0000259" key="2">
    <source>
        <dbReference type="Pfam" id="PF03453"/>
    </source>
</evidence>
<sequence>MTAFPRRSRLRGLEEARAWLAALGLGAAAPAPAAPALDADLVVERPLPAVLTARRSGWAVPAEATLGASPYGPVPLPGLRLVAAGEPLPPGTDAVLPPEAGTEAGPWVEVTASVAPGEGVVPASGHLAVGQVLARAGSVASPLARLLAAGEAEAMLPLLASLTPPGLALGPVSAPAIAGLGARPIEETVLGHGPDGRPALSLPADPAARLLAWLALVPPPGESVPARLARKLASAAGLTDLVLVRLAEGVATPLAAADSPSLSAFTLAAGWVEVPPASEGWPEGASVTVTLLPPAVLA</sequence>
<dbReference type="Proteomes" id="UP000694001">
    <property type="component" value="Chromosome"/>
</dbReference>
<proteinExistence type="predicted"/>
<evidence type="ECO:0000256" key="1">
    <source>
        <dbReference type="SAM" id="SignalP"/>
    </source>
</evidence>
<organism evidence="4 5">
    <name type="scientific">Elioraea tepida</name>
    <dbReference type="NCBI Taxonomy" id="2843330"/>
    <lineage>
        <taxon>Bacteria</taxon>
        <taxon>Pseudomonadati</taxon>
        <taxon>Pseudomonadota</taxon>
        <taxon>Alphaproteobacteria</taxon>
        <taxon>Acetobacterales</taxon>
        <taxon>Elioraeaceae</taxon>
        <taxon>Elioraea</taxon>
    </lineage>
</organism>
<dbReference type="AlphaFoldDB" id="A0A975U3L5"/>
<feature type="domain" description="MoeA N-terminal and linker" evidence="2">
    <location>
        <begin position="36"/>
        <end position="144"/>
    </location>
</feature>
<evidence type="ECO:0000313" key="5">
    <source>
        <dbReference type="Proteomes" id="UP000694001"/>
    </source>
</evidence>
<dbReference type="KEGG" id="elio:KO353_06345"/>
<feature type="signal peptide" evidence="1">
    <location>
        <begin position="1"/>
        <end position="33"/>
    </location>
</feature>
<dbReference type="Pfam" id="PF03453">
    <property type="entry name" value="MoeA_N"/>
    <property type="match status" value="1"/>
</dbReference>
<dbReference type="RefSeq" id="WP_218286868.1">
    <property type="nucleotide sequence ID" value="NZ_CP076448.1"/>
</dbReference>
<keyword evidence="5" id="KW-1185">Reference proteome</keyword>
<dbReference type="Pfam" id="PF03454">
    <property type="entry name" value="MoeA_C"/>
    <property type="match status" value="1"/>
</dbReference>
<accession>A0A975U3L5</accession>
<dbReference type="InterPro" id="IPR005110">
    <property type="entry name" value="MoeA_linker/N"/>
</dbReference>
<reference evidence="4" key="1">
    <citation type="submission" date="2021-06" db="EMBL/GenBank/DDBJ databases">
        <title>Elioraea tepida, sp. nov., a moderately thermophilic aerobic anoxygenic phototrophic bacterium isolated from an alkaline siliceous hot spring mat community in Yellowstone National Park, WY, USA.</title>
        <authorList>
            <person name="Saini M.K."/>
            <person name="Yoshida S."/>
            <person name="Sebastian A."/>
            <person name="Hirose S."/>
            <person name="Hara E."/>
            <person name="Tamaki H."/>
            <person name="Soulier N.T."/>
            <person name="Albert I."/>
            <person name="Hanada S."/>
            <person name="Bryant D.A."/>
            <person name="Tank M."/>
        </authorList>
    </citation>
    <scope>NUCLEOTIDE SEQUENCE</scope>
    <source>
        <strain evidence="4">MS-P2</strain>
    </source>
</reference>
<dbReference type="EMBL" id="CP076448">
    <property type="protein sequence ID" value="QXM25816.1"/>
    <property type="molecule type" value="Genomic_DNA"/>
</dbReference>
<dbReference type="InterPro" id="IPR005111">
    <property type="entry name" value="MoeA_C_domain_IV"/>
</dbReference>
<gene>
    <name evidence="4" type="ORF">KO353_06345</name>
</gene>
<feature type="chain" id="PRO_5036847308" evidence="1">
    <location>
        <begin position="34"/>
        <end position="298"/>
    </location>
</feature>
<dbReference type="GO" id="GO:0032324">
    <property type="term" value="P:molybdopterin cofactor biosynthetic process"/>
    <property type="evidence" value="ECO:0007669"/>
    <property type="project" value="InterPro"/>
</dbReference>
<name>A0A975U3L5_9PROT</name>